<dbReference type="Pfam" id="PF01966">
    <property type="entry name" value="HD"/>
    <property type="match status" value="1"/>
</dbReference>
<protein>
    <recommendedName>
        <fullName evidence="1">HD/PDEase domain-containing protein</fullName>
    </recommendedName>
</protein>
<dbReference type="OrthoDB" id="1669667at2"/>
<name>A0A1T4RKJ1_9FIRM</name>
<evidence type="ECO:0000259" key="1">
    <source>
        <dbReference type="SMART" id="SM00471"/>
    </source>
</evidence>
<dbReference type="AlphaFoldDB" id="A0A1T4RKJ1"/>
<dbReference type="Proteomes" id="UP000189933">
    <property type="component" value="Unassembled WGS sequence"/>
</dbReference>
<dbReference type="InterPro" id="IPR003607">
    <property type="entry name" value="HD/PDEase_dom"/>
</dbReference>
<dbReference type="EMBL" id="FUXM01000032">
    <property type="protein sequence ID" value="SKA16495.1"/>
    <property type="molecule type" value="Genomic_DNA"/>
</dbReference>
<dbReference type="SMART" id="SM00471">
    <property type="entry name" value="HDc"/>
    <property type="match status" value="1"/>
</dbReference>
<dbReference type="CDD" id="cd00077">
    <property type="entry name" value="HDc"/>
    <property type="match status" value="1"/>
</dbReference>
<organism evidence="2 3">
    <name type="scientific">Carboxydocella sporoproducens DSM 16521</name>
    <dbReference type="NCBI Taxonomy" id="1121270"/>
    <lineage>
        <taxon>Bacteria</taxon>
        <taxon>Bacillati</taxon>
        <taxon>Bacillota</taxon>
        <taxon>Clostridia</taxon>
        <taxon>Eubacteriales</taxon>
        <taxon>Clostridiales Family XVI. Incertae Sedis</taxon>
        <taxon>Carboxydocella</taxon>
    </lineage>
</organism>
<reference evidence="3" key="1">
    <citation type="submission" date="2017-02" db="EMBL/GenBank/DDBJ databases">
        <authorList>
            <person name="Varghese N."/>
            <person name="Submissions S."/>
        </authorList>
    </citation>
    <scope>NUCLEOTIDE SEQUENCE [LARGE SCALE GENOMIC DNA]</scope>
    <source>
        <strain evidence="3">DSM 16521</strain>
    </source>
</reference>
<keyword evidence="3" id="KW-1185">Reference proteome</keyword>
<dbReference type="RefSeq" id="WP_078666182.1">
    <property type="nucleotide sequence ID" value="NZ_FUXM01000032.1"/>
</dbReference>
<evidence type="ECO:0000313" key="2">
    <source>
        <dbReference type="EMBL" id="SKA16495.1"/>
    </source>
</evidence>
<dbReference type="InterPro" id="IPR006674">
    <property type="entry name" value="HD_domain"/>
</dbReference>
<accession>A0A1T4RKJ1</accession>
<gene>
    <name evidence="2" type="ORF">SAMN02745885_02169</name>
</gene>
<dbReference type="Gene3D" id="1.10.3210.10">
    <property type="entry name" value="Hypothetical protein af1432"/>
    <property type="match status" value="1"/>
</dbReference>
<evidence type="ECO:0000313" key="3">
    <source>
        <dbReference type="Proteomes" id="UP000189933"/>
    </source>
</evidence>
<proteinExistence type="predicted"/>
<feature type="domain" description="HD/PDEase" evidence="1">
    <location>
        <begin position="29"/>
        <end position="125"/>
    </location>
</feature>
<sequence>MDLLNRLINHPRVRAAFTEIAAWEKDRIYCRHGWEHAWAVARLAYMLYLEERDEREPEAREGFYAAGLLHDLGRAAEYATGEDHAQVSARLAGEILVELGMPAEFIYKVCQAIAGHRRGEVEGWARYLYLADKLSRPCLQCVVEDCYKREKMLVLQQLYDYR</sequence>
<dbReference type="SUPFAM" id="SSF109604">
    <property type="entry name" value="HD-domain/PDEase-like"/>
    <property type="match status" value="1"/>
</dbReference>